<dbReference type="PROSITE" id="PS50011">
    <property type="entry name" value="PROTEIN_KINASE_DOM"/>
    <property type="match status" value="1"/>
</dbReference>
<feature type="domain" description="Protein kinase" evidence="9">
    <location>
        <begin position="1"/>
        <end position="90"/>
    </location>
</feature>
<evidence type="ECO:0000313" key="10">
    <source>
        <dbReference type="EMBL" id="KAL0203209.1"/>
    </source>
</evidence>
<dbReference type="EC" id="2.7.11.1" evidence="1"/>
<dbReference type="PANTHER" id="PTHR24356">
    <property type="entry name" value="SERINE/THREONINE-PROTEIN KINASE"/>
    <property type="match status" value="1"/>
</dbReference>
<keyword evidence="5" id="KW-0418">Kinase</keyword>
<comment type="caution">
    <text evidence="10">The sequence shown here is derived from an EMBL/GenBank/DDBJ whole genome shotgun (WGS) entry which is preliminary data.</text>
</comment>
<gene>
    <name evidence="10" type="ORF">M9458_001227</name>
</gene>
<evidence type="ECO:0000256" key="2">
    <source>
        <dbReference type="ARBA" id="ARBA00022527"/>
    </source>
</evidence>
<protein>
    <recommendedName>
        <fullName evidence="1">non-specific serine/threonine protein kinase</fullName>
        <ecNumber evidence="1">2.7.11.1</ecNumber>
    </recommendedName>
</protein>
<dbReference type="GO" id="GO:0004674">
    <property type="term" value="F:protein serine/threonine kinase activity"/>
    <property type="evidence" value="ECO:0007669"/>
    <property type="project" value="UniProtKB-KW"/>
</dbReference>
<keyword evidence="11" id="KW-1185">Reference proteome</keyword>
<dbReference type="InterPro" id="IPR050236">
    <property type="entry name" value="Ser_Thr_kinase_AGC"/>
</dbReference>
<evidence type="ECO:0000313" key="11">
    <source>
        <dbReference type="Proteomes" id="UP001529510"/>
    </source>
</evidence>
<dbReference type="InterPro" id="IPR011009">
    <property type="entry name" value="Kinase-like_dom_sf"/>
</dbReference>
<sequence>VLLAEYKKSGSMYAIKALKKGDIVARDEVESLMCEKRIFETVNSAQHPFLVNLFACFQTPEHVCFVMEYTAGGDLMMHIHADVFTEPRAV</sequence>
<evidence type="ECO:0000256" key="8">
    <source>
        <dbReference type="ARBA" id="ARBA00048679"/>
    </source>
</evidence>
<feature type="non-terminal residue" evidence="10">
    <location>
        <position position="1"/>
    </location>
</feature>
<dbReference type="Pfam" id="PF00069">
    <property type="entry name" value="Pkinase"/>
    <property type="match status" value="1"/>
</dbReference>
<evidence type="ECO:0000256" key="7">
    <source>
        <dbReference type="ARBA" id="ARBA00047899"/>
    </source>
</evidence>
<keyword evidence="6" id="KW-0067">ATP-binding</keyword>
<evidence type="ECO:0000256" key="4">
    <source>
        <dbReference type="ARBA" id="ARBA00022741"/>
    </source>
</evidence>
<keyword evidence="3" id="KW-0808">Transferase</keyword>
<reference evidence="10 11" key="1">
    <citation type="submission" date="2024-05" db="EMBL/GenBank/DDBJ databases">
        <title>Genome sequencing and assembly of Indian major carp, Cirrhinus mrigala (Hamilton, 1822).</title>
        <authorList>
            <person name="Mohindra V."/>
            <person name="Chowdhury L.M."/>
            <person name="Lal K."/>
            <person name="Jena J.K."/>
        </authorList>
    </citation>
    <scope>NUCLEOTIDE SEQUENCE [LARGE SCALE GENOMIC DNA]</scope>
    <source>
        <strain evidence="10">CM1030</strain>
        <tissue evidence="10">Blood</tissue>
    </source>
</reference>
<dbReference type="GO" id="GO:0005524">
    <property type="term" value="F:ATP binding"/>
    <property type="evidence" value="ECO:0007669"/>
    <property type="project" value="UniProtKB-KW"/>
</dbReference>
<dbReference type="EMBL" id="JAMKFB020000001">
    <property type="protein sequence ID" value="KAL0203209.1"/>
    <property type="molecule type" value="Genomic_DNA"/>
</dbReference>
<dbReference type="SUPFAM" id="SSF56112">
    <property type="entry name" value="Protein kinase-like (PK-like)"/>
    <property type="match status" value="1"/>
</dbReference>
<keyword evidence="2" id="KW-0723">Serine/threonine-protein kinase</keyword>
<accession>A0ABD0RXC5</accession>
<evidence type="ECO:0000259" key="9">
    <source>
        <dbReference type="PROSITE" id="PS50011"/>
    </source>
</evidence>
<evidence type="ECO:0000256" key="1">
    <source>
        <dbReference type="ARBA" id="ARBA00012513"/>
    </source>
</evidence>
<dbReference type="AlphaFoldDB" id="A0ABD0RXC5"/>
<name>A0ABD0RXC5_CIRMR</name>
<dbReference type="Proteomes" id="UP001529510">
    <property type="component" value="Unassembled WGS sequence"/>
</dbReference>
<comment type="catalytic activity">
    <reaction evidence="8">
        <text>L-seryl-[protein] + ATP = O-phospho-L-seryl-[protein] + ADP + H(+)</text>
        <dbReference type="Rhea" id="RHEA:17989"/>
        <dbReference type="Rhea" id="RHEA-COMP:9863"/>
        <dbReference type="Rhea" id="RHEA-COMP:11604"/>
        <dbReference type="ChEBI" id="CHEBI:15378"/>
        <dbReference type="ChEBI" id="CHEBI:29999"/>
        <dbReference type="ChEBI" id="CHEBI:30616"/>
        <dbReference type="ChEBI" id="CHEBI:83421"/>
        <dbReference type="ChEBI" id="CHEBI:456216"/>
        <dbReference type="EC" id="2.7.11.1"/>
    </reaction>
</comment>
<proteinExistence type="predicted"/>
<dbReference type="Gene3D" id="3.30.200.20">
    <property type="entry name" value="Phosphorylase Kinase, domain 1"/>
    <property type="match status" value="1"/>
</dbReference>
<evidence type="ECO:0000256" key="6">
    <source>
        <dbReference type="ARBA" id="ARBA00022840"/>
    </source>
</evidence>
<dbReference type="PANTHER" id="PTHR24356:SF246">
    <property type="entry name" value="SERINE_THREONINE-PROTEIN KINASE N1"/>
    <property type="match status" value="1"/>
</dbReference>
<organism evidence="10 11">
    <name type="scientific">Cirrhinus mrigala</name>
    <name type="common">Mrigala</name>
    <dbReference type="NCBI Taxonomy" id="683832"/>
    <lineage>
        <taxon>Eukaryota</taxon>
        <taxon>Metazoa</taxon>
        <taxon>Chordata</taxon>
        <taxon>Craniata</taxon>
        <taxon>Vertebrata</taxon>
        <taxon>Euteleostomi</taxon>
        <taxon>Actinopterygii</taxon>
        <taxon>Neopterygii</taxon>
        <taxon>Teleostei</taxon>
        <taxon>Ostariophysi</taxon>
        <taxon>Cypriniformes</taxon>
        <taxon>Cyprinidae</taxon>
        <taxon>Labeoninae</taxon>
        <taxon>Labeonini</taxon>
        <taxon>Cirrhinus</taxon>
    </lineage>
</organism>
<evidence type="ECO:0000256" key="5">
    <source>
        <dbReference type="ARBA" id="ARBA00022777"/>
    </source>
</evidence>
<dbReference type="InterPro" id="IPR000719">
    <property type="entry name" value="Prot_kinase_dom"/>
</dbReference>
<feature type="non-terminal residue" evidence="10">
    <location>
        <position position="90"/>
    </location>
</feature>
<keyword evidence="4" id="KW-0547">Nucleotide-binding</keyword>
<comment type="catalytic activity">
    <reaction evidence="7">
        <text>L-threonyl-[protein] + ATP = O-phospho-L-threonyl-[protein] + ADP + H(+)</text>
        <dbReference type="Rhea" id="RHEA:46608"/>
        <dbReference type="Rhea" id="RHEA-COMP:11060"/>
        <dbReference type="Rhea" id="RHEA-COMP:11605"/>
        <dbReference type="ChEBI" id="CHEBI:15378"/>
        <dbReference type="ChEBI" id="CHEBI:30013"/>
        <dbReference type="ChEBI" id="CHEBI:30616"/>
        <dbReference type="ChEBI" id="CHEBI:61977"/>
        <dbReference type="ChEBI" id="CHEBI:456216"/>
        <dbReference type="EC" id="2.7.11.1"/>
    </reaction>
</comment>
<evidence type="ECO:0000256" key="3">
    <source>
        <dbReference type="ARBA" id="ARBA00022679"/>
    </source>
</evidence>
<dbReference type="FunFam" id="3.30.200.20:FF:000058">
    <property type="entry name" value="Putative serine/threonine-protein kinase N2"/>
    <property type="match status" value="1"/>
</dbReference>